<gene>
    <name evidence="3" type="ORF">FE257_005692</name>
</gene>
<keyword evidence="4" id="KW-1185">Reference proteome</keyword>
<evidence type="ECO:0000313" key="3">
    <source>
        <dbReference type="EMBL" id="KAF9890561.1"/>
    </source>
</evidence>
<feature type="signal peptide" evidence="2">
    <location>
        <begin position="1"/>
        <end position="23"/>
    </location>
</feature>
<keyword evidence="2" id="KW-0732">Signal</keyword>
<name>A0AAD4GV99_ASPNN</name>
<protein>
    <submittedName>
        <fullName evidence="3">Uncharacterized protein</fullName>
    </submittedName>
</protein>
<evidence type="ECO:0000313" key="4">
    <source>
        <dbReference type="Proteomes" id="UP001194746"/>
    </source>
</evidence>
<comment type="caution">
    <text evidence="3">The sequence shown here is derived from an EMBL/GenBank/DDBJ whole genome shotgun (WGS) entry which is preliminary data.</text>
</comment>
<proteinExistence type="predicted"/>
<reference evidence="3" key="2">
    <citation type="submission" date="2020-02" db="EMBL/GenBank/DDBJ databases">
        <authorList>
            <person name="Gilchrist C.L.M."/>
            <person name="Chooi Y.-H."/>
        </authorList>
    </citation>
    <scope>NUCLEOTIDE SEQUENCE</scope>
    <source>
        <strain evidence="3">MST-FP2251</strain>
    </source>
</reference>
<dbReference type="AlphaFoldDB" id="A0AAD4GV99"/>
<accession>A0AAD4GV99</accession>
<dbReference type="Proteomes" id="UP001194746">
    <property type="component" value="Unassembled WGS sequence"/>
</dbReference>
<feature type="compositionally biased region" description="Low complexity" evidence="1">
    <location>
        <begin position="193"/>
        <end position="295"/>
    </location>
</feature>
<reference evidence="3" key="1">
    <citation type="journal article" date="2019" name="Beilstein J. Org. Chem.">
        <title>Nanangenines: drimane sesquiterpenoids as the dominant metabolite cohort of a novel Australian fungus, Aspergillus nanangensis.</title>
        <authorList>
            <person name="Lacey H.J."/>
            <person name="Gilchrist C.L.M."/>
            <person name="Crombie A."/>
            <person name="Kalaitzis J.A."/>
            <person name="Vuong D."/>
            <person name="Rutledge P.J."/>
            <person name="Turner P."/>
            <person name="Pitt J.I."/>
            <person name="Lacey E."/>
            <person name="Chooi Y.H."/>
            <person name="Piggott A.M."/>
        </authorList>
    </citation>
    <scope>NUCLEOTIDE SEQUENCE</scope>
    <source>
        <strain evidence="3">MST-FP2251</strain>
    </source>
</reference>
<sequence length="373" mass="39273">MAFFHGTLLITCFLLLWTITADAYQDWKDSPGSIQPRNQLVTLSLDADQDGCFPFNVDHASTGLEACIAIQSDQVVVNYPDISSISNSYKNVGVVVGKTAPTSSDINDYPFTLDKGYCTVTGSTTTCSVPISEITINPCSGTTWNMRIYGSLPSGSVGIADGQFNFGCGVHTTSATSTTTTTTATHKPPKPKPTTTKVKAKPTTTTTTTTTPMTPTPAIISVSTTTTTTTATTTTTTEPTTSTPTTTPAIISLTTTSTTPATNPTATSTTTTTESTTTRVAVPTTPSDTTLSDTPTGPPITPTTTLAILESIALTDVRYTRVTKTGTVRNEQSCSTVTSFIPIYTEPPVITTKTMCPRRLPPLLFAMSILAPL</sequence>
<dbReference type="EMBL" id="VCAU01000025">
    <property type="protein sequence ID" value="KAF9890561.1"/>
    <property type="molecule type" value="Genomic_DNA"/>
</dbReference>
<evidence type="ECO:0000256" key="2">
    <source>
        <dbReference type="SAM" id="SignalP"/>
    </source>
</evidence>
<feature type="compositionally biased region" description="Low complexity" evidence="1">
    <location>
        <begin position="175"/>
        <end position="186"/>
    </location>
</feature>
<feature type="chain" id="PRO_5042250090" evidence="2">
    <location>
        <begin position="24"/>
        <end position="373"/>
    </location>
</feature>
<evidence type="ECO:0000256" key="1">
    <source>
        <dbReference type="SAM" id="MobiDB-lite"/>
    </source>
</evidence>
<organism evidence="3 4">
    <name type="scientific">Aspergillus nanangensis</name>
    <dbReference type="NCBI Taxonomy" id="2582783"/>
    <lineage>
        <taxon>Eukaryota</taxon>
        <taxon>Fungi</taxon>
        <taxon>Dikarya</taxon>
        <taxon>Ascomycota</taxon>
        <taxon>Pezizomycotina</taxon>
        <taxon>Eurotiomycetes</taxon>
        <taxon>Eurotiomycetidae</taxon>
        <taxon>Eurotiales</taxon>
        <taxon>Aspergillaceae</taxon>
        <taxon>Aspergillus</taxon>
        <taxon>Aspergillus subgen. Circumdati</taxon>
    </lineage>
</organism>
<feature type="region of interest" description="Disordered" evidence="1">
    <location>
        <begin position="175"/>
        <end position="300"/>
    </location>
</feature>